<dbReference type="EMBL" id="CM037158">
    <property type="protein sequence ID" value="KAH7852960.1"/>
    <property type="molecule type" value="Genomic_DNA"/>
</dbReference>
<comment type="caution">
    <text evidence="1">The sequence shown here is derived from an EMBL/GenBank/DDBJ whole genome shotgun (WGS) entry which is preliminary data.</text>
</comment>
<evidence type="ECO:0000313" key="1">
    <source>
        <dbReference type="EMBL" id="KAH7852960.1"/>
    </source>
</evidence>
<protein>
    <submittedName>
        <fullName evidence="1">Uncharacterized protein</fullName>
    </submittedName>
</protein>
<dbReference type="Proteomes" id="UP000828048">
    <property type="component" value="Chromosome 8"/>
</dbReference>
<evidence type="ECO:0000313" key="2">
    <source>
        <dbReference type="Proteomes" id="UP000828048"/>
    </source>
</evidence>
<name>A0ACB7YJF1_9ERIC</name>
<reference evidence="1 2" key="1">
    <citation type="journal article" date="2021" name="Hortic Res">
        <title>High-quality reference genome and annotation aids understanding of berry development for evergreen blueberry (Vaccinium darrowii).</title>
        <authorList>
            <person name="Yu J."/>
            <person name="Hulse-Kemp A.M."/>
            <person name="Babiker E."/>
            <person name="Staton M."/>
        </authorList>
    </citation>
    <scope>NUCLEOTIDE SEQUENCE [LARGE SCALE GENOMIC DNA]</scope>
    <source>
        <strain evidence="2">cv. NJ 8807/NJ 8810</strain>
        <tissue evidence="1">Young leaf</tissue>
    </source>
</reference>
<proteinExistence type="predicted"/>
<gene>
    <name evidence="1" type="ORF">Vadar_031484</name>
</gene>
<keyword evidence="2" id="KW-1185">Reference proteome</keyword>
<organism evidence="1 2">
    <name type="scientific">Vaccinium darrowii</name>
    <dbReference type="NCBI Taxonomy" id="229202"/>
    <lineage>
        <taxon>Eukaryota</taxon>
        <taxon>Viridiplantae</taxon>
        <taxon>Streptophyta</taxon>
        <taxon>Embryophyta</taxon>
        <taxon>Tracheophyta</taxon>
        <taxon>Spermatophyta</taxon>
        <taxon>Magnoliopsida</taxon>
        <taxon>eudicotyledons</taxon>
        <taxon>Gunneridae</taxon>
        <taxon>Pentapetalae</taxon>
        <taxon>asterids</taxon>
        <taxon>Ericales</taxon>
        <taxon>Ericaceae</taxon>
        <taxon>Vaccinioideae</taxon>
        <taxon>Vaccinieae</taxon>
        <taxon>Vaccinium</taxon>
    </lineage>
</organism>
<accession>A0ACB7YJF1</accession>
<sequence>MASNSTPLNQIETTSSVPDESELDRFAAVANKVADAAGEVIRKYFRKPFDIIDKEDSTPVTIADQETEEAMVSVIQECFPSHAISTTPPGQHPHEHEKKGIMEKIKEKPPSTHDSH</sequence>